<evidence type="ECO:0000256" key="12">
    <source>
        <dbReference type="ARBA" id="ARBA00022723"/>
    </source>
</evidence>
<dbReference type="Pfam" id="PF01761">
    <property type="entry name" value="DHQ_synthase"/>
    <property type="match status" value="1"/>
</dbReference>
<comment type="cofactor">
    <cofactor evidence="2">
        <name>NAD(+)</name>
        <dbReference type="ChEBI" id="CHEBI:57540"/>
    </cofactor>
</comment>
<dbReference type="CDD" id="cd08195">
    <property type="entry name" value="DHQS"/>
    <property type="match status" value="1"/>
</dbReference>
<protein>
    <recommendedName>
        <fullName evidence="9 19">3-dehydroquinate synthase</fullName>
        <ecNumber evidence="8 19">4.2.3.4</ecNumber>
    </recommendedName>
</protein>
<keyword evidence="20" id="KW-1133">Transmembrane helix</keyword>
<dbReference type="Gene3D" id="1.20.1090.10">
    <property type="entry name" value="Dehydroquinate synthase-like - alpha domain"/>
    <property type="match status" value="1"/>
</dbReference>
<evidence type="ECO:0000259" key="22">
    <source>
        <dbReference type="Pfam" id="PF24621"/>
    </source>
</evidence>
<dbReference type="GO" id="GO:0000166">
    <property type="term" value="F:nucleotide binding"/>
    <property type="evidence" value="ECO:0007669"/>
    <property type="project" value="UniProtKB-KW"/>
</dbReference>
<evidence type="ECO:0000256" key="9">
    <source>
        <dbReference type="ARBA" id="ARBA00017684"/>
    </source>
</evidence>
<evidence type="ECO:0000256" key="3">
    <source>
        <dbReference type="ARBA" id="ARBA00001941"/>
    </source>
</evidence>
<dbReference type="Gene3D" id="3.40.50.1970">
    <property type="match status" value="1"/>
</dbReference>
<dbReference type="GO" id="GO:0046872">
    <property type="term" value="F:metal ion binding"/>
    <property type="evidence" value="ECO:0007669"/>
    <property type="project" value="UniProtKB-KW"/>
</dbReference>
<dbReference type="Proteomes" id="UP000184038">
    <property type="component" value="Unassembled WGS sequence"/>
</dbReference>
<proteinExistence type="inferred from homology"/>
<evidence type="ECO:0000256" key="16">
    <source>
        <dbReference type="ARBA" id="ARBA00023141"/>
    </source>
</evidence>
<comment type="pathway">
    <text evidence="6">Metabolic intermediate biosynthesis; chorismate biosynthesis; chorismate from D-erythrose 4-phosphate and phosphoenolpyruvate: step 2/7.</text>
</comment>
<dbReference type="InterPro" id="IPR030963">
    <property type="entry name" value="DHQ_synth_fam"/>
</dbReference>
<keyword evidence="17" id="KW-0456">Lyase</keyword>
<dbReference type="GO" id="GO:0003856">
    <property type="term" value="F:3-dehydroquinate synthase activity"/>
    <property type="evidence" value="ECO:0007669"/>
    <property type="project" value="UniProtKB-UniRule"/>
</dbReference>
<organism evidence="23 24">
    <name type="scientific">Anaerosporobacter mobilis DSM 15930</name>
    <dbReference type="NCBI Taxonomy" id="1120996"/>
    <lineage>
        <taxon>Bacteria</taxon>
        <taxon>Bacillati</taxon>
        <taxon>Bacillota</taxon>
        <taxon>Clostridia</taxon>
        <taxon>Lachnospirales</taxon>
        <taxon>Lachnospiraceae</taxon>
        <taxon>Anaerosporobacter</taxon>
    </lineage>
</organism>
<evidence type="ECO:0000256" key="18">
    <source>
        <dbReference type="ARBA" id="ARBA00023285"/>
    </source>
</evidence>
<accession>A0A1M7I697</accession>
<comment type="similarity">
    <text evidence="7">Belongs to the sugar phosphate cyclases superfamily. Dehydroquinate synthase family.</text>
</comment>
<dbReference type="RefSeq" id="WP_073285959.1">
    <property type="nucleotide sequence ID" value="NZ_FRCP01000009.1"/>
</dbReference>
<comment type="subcellular location">
    <subcellularLocation>
        <location evidence="5">Cytoplasm</location>
    </subcellularLocation>
</comment>
<evidence type="ECO:0000256" key="13">
    <source>
        <dbReference type="ARBA" id="ARBA00022741"/>
    </source>
</evidence>
<dbReference type="FunFam" id="3.40.50.1970:FF:000007">
    <property type="entry name" value="Pentafunctional AROM polypeptide"/>
    <property type="match status" value="1"/>
</dbReference>
<evidence type="ECO:0000256" key="5">
    <source>
        <dbReference type="ARBA" id="ARBA00004496"/>
    </source>
</evidence>
<evidence type="ECO:0000313" key="24">
    <source>
        <dbReference type="Proteomes" id="UP000184038"/>
    </source>
</evidence>
<evidence type="ECO:0000256" key="2">
    <source>
        <dbReference type="ARBA" id="ARBA00001911"/>
    </source>
</evidence>
<dbReference type="InterPro" id="IPR050071">
    <property type="entry name" value="Dehydroquinate_synthase"/>
</dbReference>
<dbReference type="InterPro" id="IPR030960">
    <property type="entry name" value="DHQS/DOIS_N"/>
</dbReference>
<dbReference type="AlphaFoldDB" id="A0A1M7I697"/>
<dbReference type="InterPro" id="IPR016037">
    <property type="entry name" value="DHQ_synth_AroB"/>
</dbReference>
<feature type="domain" description="3-dehydroquinate synthase N-terminal" evidence="21">
    <location>
        <begin position="64"/>
        <end position="176"/>
    </location>
</feature>
<comment type="cofactor">
    <cofactor evidence="4">
        <name>Zn(2+)</name>
        <dbReference type="ChEBI" id="CHEBI:29105"/>
    </cofactor>
</comment>
<keyword evidence="20" id="KW-0812">Transmembrane</keyword>
<keyword evidence="14" id="KW-0862">Zinc</keyword>
<evidence type="ECO:0000256" key="8">
    <source>
        <dbReference type="ARBA" id="ARBA00013031"/>
    </source>
</evidence>
<evidence type="ECO:0000256" key="14">
    <source>
        <dbReference type="ARBA" id="ARBA00022833"/>
    </source>
</evidence>
<evidence type="ECO:0000256" key="17">
    <source>
        <dbReference type="ARBA" id="ARBA00023239"/>
    </source>
</evidence>
<keyword evidence="11" id="KW-0028">Amino-acid biosynthesis</keyword>
<evidence type="ECO:0000256" key="19">
    <source>
        <dbReference type="NCBIfam" id="TIGR01357"/>
    </source>
</evidence>
<dbReference type="EC" id="4.2.3.4" evidence="8 19"/>
<comment type="cofactor">
    <cofactor evidence="3">
        <name>Co(2+)</name>
        <dbReference type="ChEBI" id="CHEBI:48828"/>
    </cofactor>
</comment>
<evidence type="ECO:0000256" key="15">
    <source>
        <dbReference type="ARBA" id="ARBA00023027"/>
    </source>
</evidence>
<dbReference type="PIRSF" id="PIRSF001455">
    <property type="entry name" value="DHQ_synth"/>
    <property type="match status" value="1"/>
</dbReference>
<reference evidence="23 24" key="1">
    <citation type="submission" date="2016-11" db="EMBL/GenBank/DDBJ databases">
        <authorList>
            <person name="Jaros S."/>
            <person name="Januszkiewicz K."/>
            <person name="Wedrychowicz H."/>
        </authorList>
    </citation>
    <scope>NUCLEOTIDE SEQUENCE [LARGE SCALE GENOMIC DNA]</scope>
    <source>
        <strain evidence="23 24">DSM 15930</strain>
    </source>
</reference>
<evidence type="ECO:0000313" key="23">
    <source>
        <dbReference type="EMBL" id="SHM36336.1"/>
    </source>
</evidence>
<feature type="domain" description="3-dehydroquinate synthase C-terminal" evidence="22">
    <location>
        <begin position="178"/>
        <end position="320"/>
    </location>
</feature>
<evidence type="ECO:0000259" key="21">
    <source>
        <dbReference type="Pfam" id="PF01761"/>
    </source>
</evidence>
<keyword evidence="12" id="KW-0479">Metal-binding</keyword>
<dbReference type="EMBL" id="FRCP01000009">
    <property type="protein sequence ID" value="SHM36336.1"/>
    <property type="molecule type" value="Genomic_DNA"/>
</dbReference>
<keyword evidence="10" id="KW-0963">Cytoplasm</keyword>
<evidence type="ECO:0000256" key="10">
    <source>
        <dbReference type="ARBA" id="ARBA00022490"/>
    </source>
</evidence>
<dbReference type="PANTHER" id="PTHR43622:SF7">
    <property type="entry name" value="3-DEHYDROQUINATE SYNTHASE, CHLOROPLASTIC"/>
    <property type="match status" value="1"/>
</dbReference>
<name>A0A1M7I697_9FIRM</name>
<evidence type="ECO:0000256" key="1">
    <source>
        <dbReference type="ARBA" id="ARBA00001393"/>
    </source>
</evidence>
<evidence type="ECO:0000256" key="7">
    <source>
        <dbReference type="ARBA" id="ARBA00005412"/>
    </source>
</evidence>
<evidence type="ECO:0000256" key="4">
    <source>
        <dbReference type="ARBA" id="ARBA00001947"/>
    </source>
</evidence>
<evidence type="ECO:0000256" key="20">
    <source>
        <dbReference type="SAM" id="Phobius"/>
    </source>
</evidence>
<comment type="catalytic activity">
    <reaction evidence="1">
        <text>7-phospho-2-dehydro-3-deoxy-D-arabino-heptonate = 3-dehydroquinate + phosphate</text>
        <dbReference type="Rhea" id="RHEA:21968"/>
        <dbReference type="ChEBI" id="CHEBI:32364"/>
        <dbReference type="ChEBI" id="CHEBI:43474"/>
        <dbReference type="ChEBI" id="CHEBI:58394"/>
        <dbReference type="EC" id="4.2.3.4"/>
    </reaction>
</comment>
<dbReference type="InterPro" id="IPR056179">
    <property type="entry name" value="DHQS_C"/>
</dbReference>
<keyword evidence="18" id="KW-0170">Cobalt</keyword>
<dbReference type="GO" id="GO:0009423">
    <property type="term" value="P:chorismate biosynthetic process"/>
    <property type="evidence" value="ECO:0007669"/>
    <property type="project" value="UniProtKB-UniRule"/>
</dbReference>
<dbReference type="GO" id="GO:0008652">
    <property type="term" value="P:amino acid biosynthetic process"/>
    <property type="evidence" value="ECO:0007669"/>
    <property type="project" value="UniProtKB-KW"/>
</dbReference>
<evidence type="ECO:0000256" key="11">
    <source>
        <dbReference type="ARBA" id="ARBA00022605"/>
    </source>
</evidence>
<dbReference type="GO" id="GO:0005737">
    <property type="term" value="C:cytoplasm"/>
    <property type="evidence" value="ECO:0007669"/>
    <property type="project" value="UniProtKB-SubCell"/>
</dbReference>
<evidence type="ECO:0000256" key="6">
    <source>
        <dbReference type="ARBA" id="ARBA00004661"/>
    </source>
</evidence>
<dbReference type="Pfam" id="PF24621">
    <property type="entry name" value="DHQS_C"/>
    <property type="match status" value="1"/>
</dbReference>
<keyword evidence="15" id="KW-0520">NAD</keyword>
<dbReference type="NCBIfam" id="TIGR01357">
    <property type="entry name" value="aroB"/>
    <property type="match status" value="1"/>
</dbReference>
<sequence>MKNIIISVNNGYYPISINNNFKALINYISEYESSQIFVITDSNVNILHFQALEDTLKKFKLTKFIIPAGEQSKSFQELKNIYNFLIKGNASKKDIIIAFGGGVIGDLVGFAVATFLSGLRLIQVPTSLLSQVDSSVGGKTALNFLSHKNNIGLFYQPIQVFINTSLLTTLPEREFNCGMGEVLVHSILDNSKSLFTLLTEEHERIKARDLIILNELVYLNCNIKRKFVEEDEYEHGKRQSLNLGHTIGHAIESLYNFELKHGECVSLGLVAACYISLQKNILSNEIADKIIKLIELFNLPTYISSLPPYEILDLIQYDKKRNSNINNFILIKDIGEVQIVQIEDLYTEIIPVLLRLQKPYYRSESPINAAKLI</sequence>
<dbReference type="STRING" id="1120996.SAMN02746066_01690"/>
<dbReference type="PANTHER" id="PTHR43622">
    <property type="entry name" value="3-DEHYDROQUINATE SYNTHASE"/>
    <property type="match status" value="1"/>
</dbReference>
<dbReference type="SUPFAM" id="SSF56796">
    <property type="entry name" value="Dehydroquinate synthase-like"/>
    <property type="match status" value="1"/>
</dbReference>
<keyword evidence="13" id="KW-0547">Nucleotide-binding</keyword>
<dbReference type="OrthoDB" id="9806583at2"/>
<dbReference type="GO" id="GO:0009073">
    <property type="term" value="P:aromatic amino acid family biosynthetic process"/>
    <property type="evidence" value="ECO:0007669"/>
    <property type="project" value="UniProtKB-KW"/>
</dbReference>
<gene>
    <name evidence="23" type="ORF">SAMN02746066_01690</name>
</gene>
<keyword evidence="20" id="KW-0472">Membrane</keyword>
<feature type="transmembrane region" description="Helical" evidence="20">
    <location>
        <begin position="95"/>
        <end position="119"/>
    </location>
</feature>
<keyword evidence="24" id="KW-1185">Reference proteome</keyword>
<keyword evidence="16" id="KW-0057">Aromatic amino acid biosynthesis</keyword>